<dbReference type="Gene3D" id="3.40.930.10">
    <property type="entry name" value="Mannitol-specific EII, Chain A"/>
    <property type="match status" value="1"/>
</dbReference>
<keyword evidence="2" id="KW-0813">Transport</keyword>
<dbReference type="CDD" id="cd00211">
    <property type="entry name" value="PTS_IIA_fru"/>
    <property type="match status" value="1"/>
</dbReference>
<dbReference type="Proteomes" id="UP000587880">
    <property type="component" value="Unassembled WGS sequence"/>
</dbReference>
<organism evidence="2 3">
    <name type="scientific">Clostridium beijerinckii</name>
    <name type="common">Clostridium MP</name>
    <dbReference type="NCBI Taxonomy" id="1520"/>
    <lineage>
        <taxon>Bacteria</taxon>
        <taxon>Bacillati</taxon>
        <taxon>Bacillota</taxon>
        <taxon>Clostridia</taxon>
        <taxon>Eubacteriales</taxon>
        <taxon>Clostridiaceae</taxon>
        <taxon>Clostridium</taxon>
    </lineage>
</organism>
<proteinExistence type="predicted"/>
<evidence type="ECO:0000313" key="3">
    <source>
        <dbReference type="Proteomes" id="UP000587880"/>
    </source>
</evidence>
<dbReference type="PANTHER" id="PTHR47738:SF3">
    <property type="entry name" value="PHOSPHOTRANSFERASE SYSTEM MANNITOL_FRUCTOSE-SPECIFIC IIA DOMAIN CONTAINING PROTEIN"/>
    <property type="match status" value="1"/>
</dbReference>
<protein>
    <submittedName>
        <fullName evidence="2">PTS sugar transporter subunit IIA</fullName>
    </submittedName>
</protein>
<name>A0A7X9SNC0_CLOBE</name>
<dbReference type="SUPFAM" id="SSF55804">
    <property type="entry name" value="Phoshotransferase/anion transport protein"/>
    <property type="match status" value="1"/>
</dbReference>
<dbReference type="InterPro" id="IPR002178">
    <property type="entry name" value="PTS_EIIA_type-2_dom"/>
</dbReference>
<sequence length="158" mass="17899">MNETESLLDEELVLIDYEAKNKEELLKSLASILHERGYVKESYINGVLERERVFPTGLNTDGVKVALPHTDAKHVNKAVILFAKLKEPIIFKEMGLSGNDVEARLIFMMAVKNPEEQVKCLGNLMSILSKKEMLISLYESSTKSEVIEKLSKVLYKNI</sequence>
<dbReference type="PROSITE" id="PS51094">
    <property type="entry name" value="PTS_EIIA_TYPE_2"/>
    <property type="match status" value="1"/>
</dbReference>
<comment type="caution">
    <text evidence="2">The sequence shown here is derived from an EMBL/GenBank/DDBJ whole genome shotgun (WGS) entry which is preliminary data.</text>
</comment>
<feature type="domain" description="PTS EIIA type-2" evidence="1">
    <location>
        <begin position="6"/>
        <end position="153"/>
    </location>
</feature>
<dbReference type="InterPro" id="IPR051541">
    <property type="entry name" value="PTS_SugarTrans_NitroReg"/>
</dbReference>
<keyword evidence="2" id="KW-0762">Sugar transport</keyword>
<dbReference type="Pfam" id="PF00359">
    <property type="entry name" value="PTS_EIIA_2"/>
    <property type="match status" value="1"/>
</dbReference>
<accession>A0A7X9SNC0</accession>
<gene>
    <name evidence="2" type="ORF">HF849_09755</name>
</gene>
<dbReference type="PANTHER" id="PTHR47738">
    <property type="entry name" value="PTS SYSTEM FRUCTOSE-LIKE EIIA COMPONENT-RELATED"/>
    <property type="match status" value="1"/>
</dbReference>
<dbReference type="InterPro" id="IPR016152">
    <property type="entry name" value="PTrfase/Anion_transptr"/>
</dbReference>
<evidence type="ECO:0000313" key="2">
    <source>
        <dbReference type="EMBL" id="NMF05039.1"/>
    </source>
</evidence>
<reference evidence="2 3" key="1">
    <citation type="submission" date="2020-04" db="EMBL/GenBank/DDBJ databases">
        <authorList>
            <person name="Hitch T.C.A."/>
            <person name="Wylensek D."/>
            <person name="Clavel T."/>
        </authorList>
    </citation>
    <scope>NUCLEOTIDE SEQUENCE [LARGE SCALE GENOMIC DNA]</scope>
    <source>
        <strain evidence="2 3">WB01_NA02</strain>
    </source>
</reference>
<dbReference type="AlphaFoldDB" id="A0A7X9SNC0"/>
<dbReference type="EMBL" id="JABAGD010000015">
    <property type="protein sequence ID" value="NMF05039.1"/>
    <property type="molecule type" value="Genomic_DNA"/>
</dbReference>
<dbReference type="RefSeq" id="WP_168981822.1">
    <property type="nucleotide sequence ID" value="NZ_JABAGD010000015.1"/>
</dbReference>
<evidence type="ECO:0000259" key="1">
    <source>
        <dbReference type="PROSITE" id="PS51094"/>
    </source>
</evidence>